<dbReference type="Proteomes" id="UP000198729">
    <property type="component" value="Unassembled WGS sequence"/>
</dbReference>
<protein>
    <recommendedName>
        <fullName evidence="1">Transposase IS66 central domain-containing protein</fullName>
    </recommendedName>
</protein>
<evidence type="ECO:0000313" key="3">
    <source>
        <dbReference type="Proteomes" id="UP000198729"/>
    </source>
</evidence>
<dbReference type="NCBIfam" id="NF033517">
    <property type="entry name" value="transpos_IS66"/>
    <property type="match status" value="1"/>
</dbReference>
<gene>
    <name evidence="2" type="ORF">NSMM_260125</name>
</gene>
<dbReference type="AlphaFoldDB" id="A0A1G5SEI2"/>
<organism evidence="2 3">
    <name type="scientific">Nitrosomonas mobilis</name>
    <dbReference type="NCBI Taxonomy" id="51642"/>
    <lineage>
        <taxon>Bacteria</taxon>
        <taxon>Pseudomonadati</taxon>
        <taxon>Pseudomonadota</taxon>
        <taxon>Betaproteobacteria</taxon>
        <taxon>Nitrosomonadales</taxon>
        <taxon>Nitrosomonadaceae</taxon>
        <taxon>Nitrosomonas</taxon>
    </lineage>
</organism>
<reference evidence="2 3" key="1">
    <citation type="submission" date="2016-10" db="EMBL/GenBank/DDBJ databases">
        <authorList>
            <person name="de Groot N.N."/>
        </authorList>
    </citation>
    <scope>NUCLEOTIDE SEQUENCE [LARGE SCALE GENOMIC DNA]</scope>
    <source>
        <strain evidence="2">1</strain>
    </source>
</reference>
<proteinExistence type="predicted"/>
<dbReference type="EMBL" id="FMWO01000032">
    <property type="protein sequence ID" value="SCZ84829.1"/>
    <property type="molecule type" value="Genomic_DNA"/>
</dbReference>
<sequence>MRVNEIVTISPVLTCEVCAQDLSGVPCVDHERRTRIDIVFEKVIDHVDAEIKRCPACDSTVKGVFPPDMHGPLQYGDGLKAFVINLLIGQMVALNRVQKLVKSMIGTVIAEATLLKFVLRLHQALANWEQQTTEKILHSPAINVDETSFRVDMKNYWIHVYSSNDLTLKFLHRNRGKTAVEVINIIPRYGGAIIHDCWPTYLSYPHCSHGLCGSHLLRELTFIVDTHDYAWACNMKRMLQETCKEVSQSTEKRLSDKAFANLQKRYRNILTHGKKELPVIPPKSSGKRGKLAKSDAHNLWERLKIHEAAVLLFAKNPHVSFTNNRAERDLRMSKVKQKVSGCFRVSEYAHAYCRISSYLQSMANKGYNPLVAIQIALAGEAHKVWGE</sequence>
<evidence type="ECO:0000259" key="1">
    <source>
        <dbReference type="Pfam" id="PF03050"/>
    </source>
</evidence>
<dbReference type="InterPro" id="IPR052344">
    <property type="entry name" value="Transposase-related"/>
</dbReference>
<name>A0A1G5SEI2_9PROT</name>
<dbReference type="Pfam" id="PF03050">
    <property type="entry name" value="DDE_Tnp_IS66"/>
    <property type="match status" value="1"/>
</dbReference>
<keyword evidence="3" id="KW-1185">Reference proteome</keyword>
<dbReference type="InterPro" id="IPR004291">
    <property type="entry name" value="Transposase_IS66_central"/>
</dbReference>
<feature type="domain" description="Transposase IS66 central" evidence="1">
    <location>
        <begin position="74"/>
        <end position="350"/>
    </location>
</feature>
<accession>A0A1G5SEI2</accession>
<dbReference type="PANTHER" id="PTHR33678">
    <property type="entry name" value="BLL1576 PROTEIN"/>
    <property type="match status" value="1"/>
</dbReference>
<dbReference type="PANTHER" id="PTHR33678:SF1">
    <property type="entry name" value="BLL1576 PROTEIN"/>
    <property type="match status" value="1"/>
</dbReference>
<evidence type="ECO:0000313" key="2">
    <source>
        <dbReference type="EMBL" id="SCZ84829.1"/>
    </source>
</evidence>